<feature type="chain" id="PRO_5037953252" evidence="1">
    <location>
        <begin position="30"/>
        <end position="280"/>
    </location>
</feature>
<reference evidence="3" key="1">
    <citation type="submission" date="2021-04" db="EMBL/GenBank/DDBJ databases">
        <title>Luteolibacter sp. 32A isolated from the skin of an Anderson's salamander (Ambystoma andersonii).</title>
        <authorList>
            <person name="Spergser J."/>
            <person name="Busse H.-J."/>
        </authorList>
    </citation>
    <scope>NUCLEOTIDE SEQUENCE</scope>
    <source>
        <strain evidence="3">32A</strain>
    </source>
</reference>
<evidence type="ECO:0000313" key="3">
    <source>
        <dbReference type="EMBL" id="QUE49726.1"/>
    </source>
</evidence>
<evidence type="ECO:0000259" key="2">
    <source>
        <dbReference type="Pfam" id="PF07589"/>
    </source>
</evidence>
<sequence>MKAIPSSVVLPLRSLAAASLLLTAAGSSAAIASYYVGVDNLQNFTSGTYQGQANPNHGRLTFLYAHPNYNTPASSHYHSKGVYTLSGPAGSPTVITSSSNYLPEGANPPLQLTAGSGFYANKLVSNPYTDAANPGFHFSQLNIRDTADLSTSAPGTAEQFLFNSSAGRWNSPIAGADIHLTLVGLSEGLRIGDISALDIGLNAAGDEFHLGDDIDFTPAFWVDASAAPGTYTATFKLTDESGLFQESGNFEFRFTVVPEPSGTLLIAGAAALGIMRRRRH</sequence>
<evidence type="ECO:0000256" key="1">
    <source>
        <dbReference type="SAM" id="SignalP"/>
    </source>
</evidence>
<name>A0A975IXV1_9BACT</name>
<feature type="signal peptide" evidence="1">
    <location>
        <begin position="1"/>
        <end position="29"/>
    </location>
</feature>
<dbReference type="EMBL" id="CP073100">
    <property type="protein sequence ID" value="QUE49726.1"/>
    <property type="molecule type" value="Genomic_DNA"/>
</dbReference>
<proteinExistence type="predicted"/>
<evidence type="ECO:0000313" key="4">
    <source>
        <dbReference type="Proteomes" id="UP000676169"/>
    </source>
</evidence>
<dbReference type="RefSeq" id="WP_211629815.1">
    <property type="nucleotide sequence ID" value="NZ_CP073100.1"/>
</dbReference>
<dbReference type="Pfam" id="PF07589">
    <property type="entry name" value="PEP-CTERM"/>
    <property type="match status" value="1"/>
</dbReference>
<dbReference type="InterPro" id="IPR013424">
    <property type="entry name" value="Ice-binding_C"/>
</dbReference>
<feature type="domain" description="Ice-binding protein C-terminal" evidence="2">
    <location>
        <begin position="257"/>
        <end position="279"/>
    </location>
</feature>
<protein>
    <submittedName>
        <fullName evidence="3">PEP-CTERM sorting domain-containing protein</fullName>
    </submittedName>
</protein>
<keyword evidence="4" id="KW-1185">Reference proteome</keyword>
<accession>A0A975IXV1</accession>
<dbReference type="NCBIfam" id="NF040463">
    <property type="entry name" value="all3515_fam"/>
    <property type="match status" value="1"/>
</dbReference>
<dbReference type="AlphaFoldDB" id="A0A975IXV1"/>
<keyword evidence="1" id="KW-0732">Signal</keyword>
<dbReference type="KEGG" id="lamb:KBB96_12685"/>
<dbReference type="Proteomes" id="UP000676169">
    <property type="component" value="Chromosome"/>
</dbReference>
<dbReference type="NCBIfam" id="TIGR02595">
    <property type="entry name" value="PEP_CTERM"/>
    <property type="match status" value="1"/>
</dbReference>
<organism evidence="3 4">
    <name type="scientific">Luteolibacter ambystomatis</name>
    <dbReference type="NCBI Taxonomy" id="2824561"/>
    <lineage>
        <taxon>Bacteria</taxon>
        <taxon>Pseudomonadati</taxon>
        <taxon>Verrucomicrobiota</taxon>
        <taxon>Verrucomicrobiia</taxon>
        <taxon>Verrucomicrobiales</taxon>
        <taxon>Verrucomicrobiaceae</taxon>
        <taxon>Luteolibacter</taxon>
    </lineage>
</organism>
<gene>
    <name evidence="3" type="ORF">KBB96_12685</name>
</gene>